<reference evidence="2 4" key="2">
    <citation type="journal article" date="2012" name="BMC Genomics">
        <title>A comparative genomics perspective on the genetic content of the alkaliphilic haloarchaeon Natrialba magadii ATCC 43099T.</title>
        <authorList>
            <person name="Siddaramappa S."/>
            <person name="Challacombe J.F."/>
            <person name="Decastro R.E."/>
            <person name="Pfeiffer F."/>
            <person name="Sastre D.E."/>
            <person name="Gimenez M.I."/>
            <person name="Paggi R.A."/>
            <person name="Detter J.C."/>
            <person name="Davenport K.W."/>
            <person name="Goodwin L.A."/>
            <person name="Kyrpides N."/>
            <person name="Tapia R."/>
            <person name="Pitluck S."/>
            <person name="Lucas S."/>
            <person name="Woyke T."/>
            <person name="Maupin-Furlow J.A."/>
        </authorList>
    </citation>
    <scope>NUCLEOTIDE SEQUENCE [LARGE SCALE GENOMIC DNA]</scope>
    <source>
        <strain evidence="2">ATCC 43099</strain>
        <strain evidence="4">ATCC 43099 / DSM 3394 / CCM 3739 / CIP 104546 / IAM 13178 / JCM 8861 / NBRC 102185 / NCIMB 2190 / MS3</strain>
    </source>
</reference>
<reference evidence="3 5" key="3">
    <citation type="journal article" date="2014" name="PLoS Genet.">
        <title>Phylogenetically driven sequencing of extremely halophilic archaea reveals strategies for static and dynamic osmo-response.</title>
        <authorList>
            <person name="Becker E.A."/>
            <person name="Seitzer P.M."/>
            <person name="Tritt A."/>
            <person name="Larsen D."/>
            <person name="Krusor M."/>
            <person name="Yao A.I."/>
            <person name="Wu D."/>
            <person name="Madern D."/>
            <person name="Eisen J.A."/>
            <person name="Darling A.E."/>
            <person name="Facciotti M.T."/>
        </authorList>
    </citation>
    <scope>NUCLEOTIDE SEQUENCE [LARGE SCALE GENOMIC DNA]</scope>
    <source>
        <strain evidence="5">ATCC 43099 / DSM 3394 / CCM 3739 / CIP 104546 / IAM 13178 / JCM 8861 / NBRC 102185 / NCIMB 2190 / MS3</strain>
        <strain evidence="3">MS-3</strain>
    </source>
</reference>
<reference evidence="4" key="1">
    <citation type="submission" date="2010-02" db="EMBL/GenBank/DDBJ databases">
        <title>Complete sequence of chromosome of Natrialba magadii ATCC 43099.</title>
        <authorList>
            <consortium name="US DOE Joint Genome Institute"/>
            <person name="Lucas S."/>
            <person name="Copeland A."/>
            <person name="Lapidus A."/>
            <person name="Cheng J.-F."/>
            <person name="Bruce D."/>
            <person name="Goodwin L."/>
            <person name="Pitluck S."/>
            <person name="Davenport K."/>
            <person name="Saunders E."/>
            <person name="Detter J.C."/>
            <person name="Han C."/>
            <person name="Tapia R."/>
            <person name="Land M."/>
            <person name="Hauser L."/>
            <person name="Kyrpides N."/>
            <person name="Mikhailova N."/>
            <person name="De Castro R.E."/>
            <person name="Maupin-Furlow J.A."/>
            <person name="Woyke T."/>
        </authorList>
    </citation>
    <scope>NUCLEOTIDE SEQUENCE [LARGE SCALE GENOMIC DNA]</scope>
    <source>
        <strain evidence="4">ATCC 43099 / DSM 3394 / CCM 3739 / CIP 104546 / IAM 13178 / JCM 8861 / NBRC 102185 / NCIMB 2190 / MS3</strain>
    </source>
</reference>
<dbReference type="EMBL" id="CP001932">
    <property type="protein sequence ID" value="ADD05919.1"/>
    <property type="molecule type" value="Genomic_DNA"/>
</dbReference>
<feature type="transmembrane region" description="Helical" evidence="1">
    <location>
        <begin position="87"/>
        <end position="107"/>
    </location>
</feature>
<evidence type="ECO:0000256" key="1">
    <source>
        <dbReference type="SAM" id="Phobius"/>
    </source>
</evidence>
<evidence type="ECO:0000313" key="2">
    <source>
        <dbReference type="EMBL" id="ADD05919.1"/>
    </source>
</evidence>
<dbReference type="EMBL" id="AOHS01000030">
    <property type="protein sequence ID" value="ELY30574.1"/>
    <property type="molecule type" value="Genomic_DNA"/>
</dbReference>
<proteinExistence type="predicted"/>
<reference evidence="2" key="4">
    <citation type="submission" date="2016-09" db="EMBL/GenBank/DDBJ databases">
        <authorList>
            <person name="Pfeiffer F."/>
        </authorList>
    </citation>
    <scope>NUCLEOTIDE SEQUENCE</scope>
    <source>
        <strain evidence="2">ATCC 43099</strain>
    </source>
</reference>
<dbReference type="GeneID" id="8825209"/>
<dbReference type="PATRIC" id="fig|547559.17.peg.1694"/>
<evidence type="ECO:0000313" key="4">
    <source>
        <dbReference type="Proteomes" id="UP000001879"/>
    </source>
</evidence>
<accession>D3SXH0</accession>
<dbReference type="KEGG" id="nmg:Nmag_2357"/>
<dbReference type="RefSeq" id="WP_004215513.1">
    <property type="nucleotide sequence ID" value="NC_013922.1"/>
</dbReference>
<dbReference type="Proteomes" id="UP000011543">
    <property type="component" value="Unassembled WGS sequence"/>
</dbReference>
<organism evidence="2 4">
    <name type="scientific">Natrialba magadii (strain ATCC 43099 / DSM 3394 / CCM 3739 / CIP 104546 / IAM 13178 / JCM 8861 / NBRC 102185 / NCIMB 2190 / MS3)</name>
    <name type="common">Natronobacterium magadii</name>
    <dbReference type="NCBI Taxonomy" id="547559"/>
    <lineage>
        <taxon>Archaea</taxon>
        <taxon>Methanobacteriati</taxon>
        <taxon>Methanobacteriota</taxon>
        <taxon>Stenosarchaea group</taxon>
        <taxon>Halobacteria</taxon>
        <taxon>Halobacteriales</taxon>
        <taxon>Natrialbaceae</taxon>
        <taxon>Natrialba</taxon>
    </lineage>
</organism>
<keyword evidence="1" id="KW-1133">Transmembrane helix</keyword>
<dbReference type="PaxDb" id="547559-Nmag_2357"/>
<dbReference type="HOGENOM" id="CLU_2079481_0_0_2"/>
<evidence type="ECO:0000313" key="5">
    <source>
        <dbReference type="Proteomes" id="UP000011543"/>
    </source>
</evidence>
<dbReference type="eggNOG" id="arCOG13469">
    <property type="taxonomic scope" value="Archaea"/>
</dbReference>
<sequence>MADESSTGPMRLRMSGVGVVGGGVLLVGTAAIAPFWFAASIVVITGVIWMAFGDGTDAFQGSVGILAVGGIGFLEALPGIGLGLDPVALSGLAIAFGCFDVIAGLVLGRFSSANDPS</sequence>
<gene>
    <name evidence="2" type="ordered locus">Nmag_2357</name>
    <name evidence="3" type="ORF">C500_08632</name>
</gene>
<dbReference type="Proteomes" id="UP000001879">
    <property type="component" value="Chromosome"/>
</dbReference>
<keyword evidence="1" id="KW-0812">Transmembrane</keyword>
<dbReference type="STRING" id="547559.Nmag_2357"/>
<keyword evidence="4" id="KW-1185">Reference proteome</keyword>
<dbReference type="AlphaFoldDB" id="D3SXH0"/>
<protein>
    <submittedName>
        <fullName evidence="2">Uncharacterized protein</fullName>
    </submittedName>
</protein>
<feature type="transmembrane region" description="Helical" evidence="1">
    <location>
        <begin position="20"/>
        <end position="51"/>
    </location>
</feature>
<evidence type="ECO:0000313" key="3">
    <source>
        <dbReference type="EMBL" id="ELY30574.1"/>
    </source>
</evidence>
<dbReference type="OrthoDB" id="205524at2157"/>
<keyword evidence="1" id="KW-0472">Membrane</keyword>
<name>D3SXH0_NATMM</name>
<feature type="transmembrane region" description="Helical" evidence="1">
    <location>
        <begin position="63"/>
        <end position="81"/>
    </location>
</feature>